<keyword evidence="2" id="KW-1185">Reference proteome</keyword>
<protein>
    <submittedName>
        <fullName evidence="1">NADPH:quinone reductase-like Zn-dependent oxidoreductase</fullName>
    </submittedName>
</protein>
<gene>
    <name evidence="1" type="ORF">J2Z19_005993</name>
</gene>
<name>A0ACC5T585_ENSAD</name>
<sequence length="68" mass="6897">MAAQNALVDTDLTDIELATFCCAYLTAERVLERAGLAAGEAAPVTGASGGVGIAIIQLSACSMRSRLP</sequence>
<proteinExistence type="predicted"/>
<comment type="caution">
    <text evidence="1">The sequence shown here is derived from an EMBL/GenBank/DDBJ whole genome shotgun (WGS) entry which is preliminary data.</text>
</comment>
<accession>A0ACC5T585</accession>
<evidence type="ECO:0000313" key="1">
    <source>
        <dbReference type="EMBL" id="MBP1876243.1"/>
    </source>
</evidence>
<dbReference type="Proteomes" id="UP000823773">
    <property type="component" value="Unassembled WGS sequence"/>
</dbReference>
<dbReference type="EMBL" id="JAGGJR010000016">
    <property type="protein sequence ID" value="MBP1876243.1"/>
    <property type="molecule type" value="Genomic_DNA"/>
</dbReference>
<evidence type="ECO:0000313" key="2">
    <source>
        <dbReference type="Proteomes" id="UP000823773"/>
    </source>
</evidence>
<reference evidence="1" key="1">
    <citation type="submission" date="2021-03" db="EMBL/GenBank/DDBJ databases">
        <title>Genomic Encyclopedia of Type Strains, Phase IV (KMG-IV): sequencing the most valuable type-strain genomes for metagenomic binning, comparative biology and taxonomic classification.</title>
        <authorList>
            <person name="Goeker M."/>
        </authorList>
    </citation>
    <scope>NUCLEOTIDE SEQUENCE</scope>
    <source>
        <strain evidence="1">DSM 18131</strain>
    </source>
</reference>
<organism evidence="1 2">
    <name type="scientific">Ensifer adhaerens</name>
    <name type="common">Sinorhizobium morelense</name>
    <dbReference type="NCBI Taxonomy" id="106592"/>
    <lineage>
        <taxon>Bacteria</taxon>
        <taxon>Pseudomonadati</taxon>
        <taxon>Pseudomonadota</taxon>
        <taxon>Alphaproteobacteria</taxon>
        <taxon>Hyphomicrobiales</taxon>
        <taxon>Rhizobiaceae</taxon>
        <taxon>Sinorhizobium/Ensifer group</taxon>
        <taxon>Ensifer</taxon>
    </lineage>
</organism>